<organism evidence="1 2">
    <name type="scientific">Thalassotalea piscium</name>
    <dbReference type="NCBI Taxonomy" id="1230533"/>
    <lineage>
        <taxon>Bacteria</taxon>
        <taxon>Pseudomonadati</taxon>
        <taxon>Pseudomonadota</taxon>
        <taxon>Gammaproteobacteria</taxon>
        <taxon>Alteromonadales</taxon>
        <taxon>Colwelliaceae</taxon>
        <taxon>Thalassotalea</taxon>
    </lineage>
</organism>
<keyword evidence="2" id="KW-1185">Reference proteome</keyword>
<dbReference type="RefSeq" id="WP_184424918.1">
    <property type="nucleotide sequence ID" value="NZ_AP027362.1"/>
</dbReference>
<sequence length="104" mass="11761">MNTVISDWFTVAVMQENELLGEVLWGIVVDDSTFRFAKNDYVCSSKITKVFTSNQLIQTASDSIYQTIGKGRKAIIDSDDFELLRSGFSPLQIKLLNRELSVLH</sequence>
<evidence type="ECO:0000313" key="2">
    <source>
        <dbReference type="Proteomes" id="UP000537141"/>
    </source>
</evidence>
<comment type="caution">
    <text evidence="1">The sequence shown here is derived from an EMBL/GenBank/DDBJ whole genome shotgun (WGS) entry which is preliminary data.</text>
</comment>
<dbReference type="Proteomes" id="UP000537141">
    <property type="component" value="Unassembled WGS sequence"/>
</dbReference>
<proteinExistence type="predicted"/>
<dbReference type="EMBL" id="JACHHU010000024">
    <property type="protein sequence ID" value="MBB6544107.1"/>
    <property type="molecule type" value="Genomic_DNA"/>
</dbReference>
<name>A0A7X0NIH9_9GAMM</name>
<dbReference type="AlphaFoldDB" id="A0A7X0NIH9"/>
<evidence type="ECO:0000313" key="1">
    <source>
        <dbReference type="EMBL" id="MBB6544107.1"/>
    </source>
</evidence>
<reference evidence="1 2" key="1">
    <citation type="submission" date="2020-08" db="EMBL/GenBank/DDBJ databases">
        <title>Genomic Encyclopedia of Type Strains, Phase IV (KMG-IV): sequencing the most valuable type-strain genomes for metagenomic binning, comparative biology and taxonomic classification.</title>
        <authorList>
            <person name="Goeker M."/>
        </authorList>
    </citation>
    <scope>NUCLEOTIDE SEQUENCE [LARGE SCALE GENOMIC DNA]</scope>
    <source>
        <strain evidence="1 2">DSM 26287</strain>
    </source>
</reference>
<gene>
    <name evidence="1" type="ORF">HNQ55_002631</name>
</gene>
<accession>A0A7X0NIH9</accession>
<protein>
    <submittedName>
        <fullName evidence="1">Uncharacterized protein</fullName>
    </submittedName>
</protein>